<dbReference type="EMBL" id="JACBKZ010000004">
    <property type="protein sequence ID" value="KAF5952916.1"/>
    <property type="molecule type" value="Genomic_DNA"/>
</dbReference>
<dbReference type="GO" id="GO:1990817">
    <property type="term" value="F:poly(A) RNA polymerase activity"/>
    <property type="evidence" value="ECO:0007669"/>
    <property type="project" value="InterPro"/>
</dbReference>
<reference evidence="2 3" key="2">
    <citation type="submission" date="2020-07" db="EMBL/GenBank/DDBJ databases">
        <title>Genome assembly of wild tea tree DASZ reveals pedigree and selection history of tea varieties.</title>
        <authorList>
            <person name="Zhang W."/>
        </authorList>
    </citation>
    <scope>NUCLEOTIDE SEQUENCE [LARGE SCALE GENOMIC DNA]</scope>
    <source>
        <strain evidence="3">cv. G240</strain>
        <tissue evidence="2">Leaf</tissue>
    </source>
</reference>
<dbReference type="GO" id="GO:0031499">
    <property type="term" value="C:TRAMP complex"/>
    <property type="evidence" value="ECO:0007669"/>
    <property type="project" value="TreeGrafter"/>
</dbReference>
<dbReference type="PANTHER" id="PTHR23092">
    <property type="entry name" value="POLY(A) RNA POLYMERASE"/>
    <property type="match status" value="1"/>
</dbReference>
<keyword evidence="1" id="KW-1133">Transmembrane helix</keyword>
<evidence type="ECO:0000313" key="2">
    <source>
        <dbReference type="EMBL" id="KAF5952916.1"/>
    </source>
</evidence>
<organism evidence="2 3">
    <name type="scientific">Camellia sinensis</name>
    <name type="common">Tea plant</name>
    <name type="synonym">Thea sinensis</name>
    <dbReference type="NCBI Taxonomy" id="4442"/>
    <lineage>
        <taxon>Eukaryota</taxon>
        <taxon>Viridiplantae</taxon>
        <taxon>Streptophyta</taxon>
        <taxon>Embryophyta</taxon>
        <taxon>Tracheophyta</taxon>
        <taxon>Spermatophyta</taxon>
        <taxon>Magnoliopsida</taxon>
        <taxon>eudicotyledons</taxon>
        <taxon>Gunneridae</taxon>
        <taxon>Pentapetalae</taxon>
        <taxon>asterids</taxon>
        <taxon>Ericales</taxon>
        <taxon>Theaceae</taxon>
        <taxon>Camellia</taxon>
    </lineage>
</organism>
<gene>
    <name evidence="2" type="ORF">HYC85_010860</name>
</gene>
<evidence type="ECO:0000313" key="3">
    <source>
        <dbReference type="Proteomes" id="UP000593564"/>
    </source>
</evidence>
<name>A0A7J7HLU5_CAMSI</name>
<proteinExistence type="predicted"/>
<evidence type="ECO:0000256" key="1">
    <source>
        <dbReference type="SAM" id="Phobius"/>
    </source>
</evidence>
<dbReference type="AlphaFoldDB" id="A0A7J7HLU5"/>
<dbReference type="GO" id="GO:0003729">
    <property type="term" value="F:mRNA binding"/>
    <property type="evidence" value="ECO:0007669"/>
    <property type="project" value="TreeGrafter"/>
</dbReference>
<dbReference type="GO" id="GO:0031123">
    <property type="term" value="P:RNA 3'-end processing"/>
    <property type="evidence" value="ECO:0007669"/>
    <property type="project" value="TreeGrafter"/>
</dbReference>
<sequence>MGRWVLNDYLFTQLRCESSPKAQFLYYILLPTAGNKSILPFDGFFFYFFGFYHLCLLTMMTVQPRNVFDPRQIIDPIYIDDPLFPTNNVGRNCFRIHQCIKLSHTLYRNIAISWISFSPLCLSYKYYYYYYYYTCCAPFGDFNRIIYLFKKISASLWTKSEGFEDKNLAYFRAFADAYSTLENELTCLPNNGESSARPVYNLLPKIIPSIEIINLLKSQRSFFPNLELKKKIGWILYLSSK</sequence>
<keyword evidence="1" id="KW-0812">Transmembrane</keyword>
<comment type="caution">
    <text evidence="2">The sequence shown here is derived from an EMBL/GenBank/DDBJ whole genome shotgun (WGS) entry which is preliminary data.</text>
</comment>
<dbReference type="InterPro" id="IPR045862">
    <property type="entry name" value="Trf4-like"/>
</dbReference>
<keyword evidence="3" id="KW-1185">Reference proteome</keyword>
<dbReference type="GO" id="GO:0043634">
    <property type="term" value="P:polyadenylation-dependent ncRNA catabolic process"/>
    <property type="evidence" value="ECO:0007669"/>
    <property type="project" value="TreeGrafter"/>
</dbReference>
<accession>A0A7J7HLU5</accession>
<dbReference type="PANTHER" id="PTHR23092:SF48">
    <property type="entry name" value="NUCLEOTIDYLTRANSFERASE FAMILY PROTEIN"/>
    <property type="match status" value="1"/>
</dbReference>
<dbReference type="Proteomes" id="UP000593564">
    <property type="component" value="Unassembled WGS sequence"/>
</dbReference>
<reference evidence="3" key="1">
    <citation type="journal article" date="2020" name="Nat. Commun.">
        <title>Genome assembly of wild tea tree DASZ reveals pedigree and selection history of tea varieties.</title>
        <authorList>
            <person name="Zhang W."/>
            <person name="Zhang Y."/>
            <person name="Qiu H."/>
            <person name="Guo Y."/>
            <person name="Wan H."/>
            <person name="Zhang X."/>
            <person name="Scossa F."/>
            <person name="Alseekh S."/>
            <person name="Zhang Q."/>
            <person name="Wang P."/>
            <person name="Xu L."/>
            <person name="Schmidt M.H."/>
            <person name="Jia X."/>
            <person name="Li D."/>
            <person name="Zhu A."/>
            <person name="Guo F."/>
            <person name="Chen W."/>
            <person name="Ni D."/>
            <person name="Usadel B."/>
            <person name="Fernie A.R."/>
            <person name="Wen W."/>
        </authorList>
    </citation>
    <scope>NUCLEOTIDE SEQUENCE [LARGE SCALE GENOMIC DNA]</scope>
    <source>
        <strain evidence="3">cv. G240</strain>
    </source>
</reference>
<feature type="transmembrane region" description="Helical" evidence="1">
    <location>
        <begin position="44"/>
        <end position="62"/>
    </location>
</feature>
<dbReference type="GO" id="GO:0005730">
    <property type="term" value="C:nucleolus"/>
    <property type="evidence" value="ECO:0007669"/>
    <property type="project" value="TreeGrafter"/>
</dbReference>
<keyword evidence="1" id="KW-0472">Membrane</keyword>
<protein>
    <submittedName>
        <fullName evidence="2">Uncharacterized protein</fullName>
    </submittedName>
</protein>